<reference evidence="3 4" key="1">
    <citation type="submission" date="2015-09" db="EMBL/GenBank/DDBJ databases">
        <title>Genome announcement of multiple Pseudomonas syringae strains.</title>
        <authorList>
            <person name="Thakur S."/>
            <person name="Wang P.W."/>
            <person name="Gong Y."/>
            <person name="Weir B.S."/>
            <person name="Guttman D.S."/>
        </authorList>
    </citation>
    <scope>NUCLEOTIDE SEQUENCE [LARGE SCALE GENOMIC DNA]</scope>
    <source>
        <strain evidence="3 4">ICMP3507</strain>
    </source>
</reference>
<dbReference type="Pfam" id="PF01850">
    <property type="entry name" value="PIN"/>
    <property type="match status" value="1"/>
</dbReference>
<accession>A0A0N8RXY4</accession>
<evidence type="ECO:0000313" key="4">
    <source>
        <dbReference type="Proteomes" id="UP000050265"/>
    </source>
</evidence>
<dbReference type="Gene3D" id="3.40.50.1010">
    <property type="entry name" value="5'-nuclease"/>
    <property type="match status" value="1"/>
</dbReference>
<dbReference type="InterPro" id="IPR002716">
    <property type="entry name" value="PIN_dom"/>
</dbReference>
<proteinExistence type="predicted"/>
<dbReference type="PATRIC" id="fig|53707.9.peg.2903"/>
<sequence>MDGFRGHTANDGRHRPPTREGTVKGVLVDTSVWVEHFRNNSPELVNLLSQDRVLIHPMVIGELACGTPPDRSNTLTDLGDLRGAQQPTVSEVIAFLNTHKLYGLGCGLVDMTLLASALLSGTALWTLDKRLERLASRMAVSYQPPTH</sequence>
<evidence type="ECO:0000259" key="2">
    <source>
        <dbReference type="Pfam" id="PF01850"/>
    </source>
</evidence>
<evidence type="ECO:0000256" key="1">
    <source>
        <dbReference type="SAM" id="MobiDB-lite"/>
    </source>
</evidence>
<dbReference type="AlphaFoldDB" id="A0A0N8RXY4"/>
<evidence type="ECO:0000313" key="3">
    <source>
        <dbReference type="EMBL" id="KPX72079.1"/>
    </source>
</evidence>
<name>A0A0N8RXY4_PSEAV</name>
<dbReference type="SUPFAM" id="SSF88723">
    <property type="entry name" value="PIN domain-like"/>
    <property type="match status" value="1"/>
</dbReference>
<dbReference type="EMBL" id="LJQP01000154">
    <property type="protein sequence ID" value="KPX72079.1"/>
    <property type="molecule type" value="Genomic_DNA"/>
</dbReference>
<feature type="region of interest" description="Disordered" evidence="1">
    <location>
        <begin position="1"/>
        <end position="21"/>
    </location>
</feature>
<dbReference type="Proteomes" id="UP000050265">
    <property type="component" value="Unassembled WGS sequence"/>
</dbReference>
<organism evidence="3 4">
    <name type="scientific">Pseudomonas amygdali pv. lachrymans</name>
    <name type="common">Pseudomonas syringae pv. lachrymans</name>
    <dbReference type="NCBI Taxonomy" id="53707"/>
    <lineage>
        <taxon>Bacteria</taxon>
        <taxon>Pseudomonadati</taxon>
        <taxon>Pseudomonadota</taxon>
        <taxon>Gammaproteobacteria</taxon>
        <taxon>Pseudomonadales</taxon>
        <taxon>Pseudomonadaceae</taxon>
        <taxon>Pseudomonas</taxon>
        <taxon>Pseudomonas amygdali</taxon>
    </lineage>
</organism>
<feature type="domain" description="PIN" evidence="2">
    <location>
        <begin position="26"/>
        <end position="135"/>
    </location>
</feature>
<comment type="caution">
    <text evidence="3">The sequence shown here is derived from an EMBL/GenBank/DDBJ whole genome shotgun (WGS) entry which is preliminary data.</text>
</comment>
<protein>
    <submittedName>
        <fullName evidence="3">PIN domain protein</fullName>
    </submittedName>
</protein>
<dbReference type="InterPro" id="IPR029060">
    <property type="entry name" value="PIN-like_dom_sf"/>
</dbReference>
<gene>
    <name evidence="3" type="ORF">ALO35_100751</name>
</gene>